<keyword evidence="4" id="KW-0597">Phosphoprotein</keyword>
<comment type="caution">
    <text evidence="11">The sequence shown here is derived from an EMBL/GenBank/DDBJ whole genome shotgun (WGS) entry which is preliminary data.</text>
</comment>
<evidence type="ECO:0000313" key="12">
    <source>
        <dbReference type="Proteomes" id="UP001371218"/>
    </source>
</evidence>
<dbReference type="InterPro" id="IPR003594">
    <property type="entry name" value="HATPase_dom"/>
</dbReference>
<dbReference type="PRINTS" id="PR00344">
    <property type="entry name" value="BCTRLSENSOR"/>
</dbReference>
<keyword evidence="7 11" id="KW-0418">Kinase</keyword>
<gene>
    <name evidence="11" type="ORF">AACH06_09295</name>
</gene>
<dbReference type="Proteomes" id="UP001371218">
    <property type="component" value="Unassembled WGS sequence"/>
</dbReference>
<evidence type="ECO:0000256" key="5">
    <source>
        <dbReference type="ARBA" id="ARBA00022679"/>
    </source>
</evidence>
<dbReference type="Pfam" id="PF02518">
    <property type="entry name" value="HATPase_c"/>
    <property type="match status" value="1"/>
</dbReference>
<dbReference type="SUPFAM" id="SSF55874">
    <property type="entry name" value="ATPase domain of HSP90 chaperone/DNA topoisomerase II/histidine kinase"/>
    <property type="match status" value="1"/>
</dbReference>
<keyword evidence="8" id="KW-1133">Transmembrane helix</keyword>
<evidence type="ECO:0000259" key="10">
    <source>
        <dbReference type="PROSITE" id="PS50109"/>
    </source>
</evidence>
<dbReference type="InterPro" id="IPR036890">
    <property type="entry name" value="HATPase_C_sf"/>
</dbReference>
<dbReference type="PROSITE" id="PS50109">
    <property type="entry name" value="HIS_KIN"/>
    <property type="match status" value="1"/>
</dbReference>
<reference evidence="11 12" key="1">
    <citation type="submission" date="2024-04" db="EMBL/GenBank/DDBJ databases">
        <title>Novel species of the genus Ideonella isolated from streams.</title>
        <authorList>
            <person name="Lu H."/>
        </authorList>
    </citation>
    <scope>NUCLEOTIDE SEQUENCE [LARGE SCALE GENOMIC DNA]</scope>
    <source>
        <strain evidence="11 12">DXS29W</strain>
    </source>
</reference>
<keyword evidence="6" id="KW-0812">Transmembrane</keyword>
<keyword evidence="9" id="KW-0472">Membrane</keyword>
<evidence type="ECO:0000256" key="1">
    <source>
        <dbReference type="ARBA" id="ARBA00000085"/>
    </source>
</evidence>
<proteinExistence type="predicted"/>
<evidence type="ECO:0000256" key="4">
    <source>
        <dbReference type="ARBA" id="ARBA00022553"/>
    </source>
</evidence>
<evidence type="ECO:0000256" key="3">
    <source>
        <dbReference type="ARBA" id="ARBA00012438"/>
    </source>
</evidence>
<dbReference type="PANTHER" id="PTHR45436">
    <property type="entry name" value="SENSOR HISTIDINE KINASE YKOH"/>
    <property type="match status" value="1"/>
</dbReference>
<dbReference type="EC" id="2.7.13.3" evidence="3"/>
<dbReference type="SMART" id="SM00387">
    <property type="entry name" value="HATPase_c"/>
    <property type="match status" value="1"/>
</dbReference>
<evidence type="ECO:0000256" key="7">
    <source>
        <dbReference type="ARBA" id="ARBA00022777"/>
    </source>
</evidence>
<dbReference type="RefSeq" id="WP_341425373.1">
    <property type="nucleotide sequence ID" value="NZ_JBBUTG010000004.1"/>
</dbReference>
<evidence type="ECO:0000313" key="11">
    <source>
        <dbReference type="EMBL" id="MEK8031008.1"/>
    </source>
</evidence>
<keyword evidence="5" id="KW-0808">Transferase</keyword>
<dbReference type="GO" id="GO:0016301">
    <property type="term" value="F:kinase activity"/>
    <property type="evidence" value="ECO:0007669"/>
    <property type="project" value="UniProtKB-KW"/>
</dbReference>
<organism evidence="11 12">
    <name type="scientific">Ideonella lacteola</name>
    <dbReference type="NCBI Taxonomy" id="2984193"/>
    <lineage>
        <taxon>Bacteria</taxon>
        <taxon>Pseudomonadati</taxon>
        <taxon>Pseudomonadota</taxon>
        <taxon>Betaproteobacteria</taxon>
        <taxon>Burkholderiales</taxon>
        <taxon>Sphaerotilaceae</taxon>
        <taxon>Ideonella</taxon>
    </lineage>
</organism>
<dbReference type="SUPFAM" id="SSF48452">
    <property type="entry name" value="TPR-like"/>
    <property type="match status" value="1"/>
</dbReference>
<dbReference type="InterPro" id="IPR011990">
    <property type="entry name" value="TPR-like_helical_dom_sf"/>
</dbReference>
<accession>A0ABU9BNG8</accession>
<protein>
    <recommendedName>
        <fullName evidence="3">histidine kinase</fullName>
        <ecNumber evidence="3">2.7.13.3</ecNumber>
    </recommendedName>
</protein>
<evidence type="ECO:0000256" key="9">
    <source>
        <dbReference type="ARBA" id="ARBA00023136"/>
    </source>
</evidence>
<dbReference type="InterPro" id="IPR004358">
    <property type="entry name" value="Sig_transdc_His_kin-like_C"/>
</dbReference>
<evidence type="ECO:0000256" key="6">
    <source>
        <dbReference type="ARBA" id="ARBA00022692"/>
    </source>
</evidence>
<evidence type="ECO:0000256" key="8">
    <source>
        <dbReference type="ARBA" id="ARBA00022989"/>
    </source>
</evidence>
<dbReference type="Gene3D" id="1.25.40.10">
    <property type="entry name" value="Tetratricopeptide repeat domain"/>
    <property type="match status" value="1"/>
</dbReference>
<dbReference type="EMBL" id="JBBUTG010000004">
    <property type="protein sequence ID" value="MEK8031008.1"/>
    <property type="molecule type" value="Genomic_DNA"/>
</dbReference>
<feature type="domain" description="Histidine kinase" evidence="10">
    <location>
        <begin position="367"/>
        <end position="575"/>
    </location>
</feature>
<dbReference type="PANTHER" id="PTHR45436:SF5">
    <property type="entry name" value="SENSOR HISTIDINE KINASE TRCS"/>
    <property type="match status" value="1"/>
</dbReference>
<keyword evidence="12" id="KW-1185">Reference proteome</keyword>
<evidence type="ECO:0000256" key="2">
    <source>
        <dbReference type="ARBA" id="ARBA00004370"/>
    </source>
</evidence>
<dbReference type="Gene3D" id="3.30.565.10">
    <property type="entry name" value="Histidine kinase-like ATPase, C-terminal domain"/>
    <property type="match status" value="1"/>
</dbReference>
<name>A0ABU9BNG8_9BURK</name>
<dbReference type="InterPro" id="IPR050428">
    <property type="entry name" value="TCS_sensor_his_kinase"/>
</dbReference>
<comment type="subcellular location">
    <subcellularLocation>
        <location evidence="2">Membrane</location>
    </subcellularLocation>
</comment>
<dbReference type="InterPro" id="IPR005467">
    <property type="entry name" value="His_kinase_dom"/>
</dbReference>
<sequence>MSAVLLPDYSVSYDWQDRPVDEVLAECDAAALSAGATGDALHVARALAIQGAAHGVAGRPDAEEILQRAEVEALRSGDATLIDQCRLARVRHDADCGRHARALATCRHLADEARLQGRSPMVRQALFAAGISLCHLGEHDHALEAFEEARMLLRAHPSTLAESDHRVAMGRYAAAQAQAWLMRGGLLLEAAGAESATEALQRARQLGEQACGLLLGTSPRFSHVAMFGQVRALLEAGRGEEAKAWVARIERQDPTPPAAGTLALAYKRLSQALIELRAPGGDPRQVLAWLREVETIGHPRVAGGDLRLSLLRCLFEAHEQAGDYALALSHQRIWAQTKARLRTMLAREHSRWTDETLATMRSEAGQFVTDELRQPLAQAIALLGPLSQRDGPEEAQVGIRRAHHSVRRAIDIADQYLGVMRAEHLRDEDLQQIELASVVDDTCEQMAPPTNSRVYLSRDVQRPVVVRGDRLLLMRALGNLLSNAFKHAPPGSAVRVQLARKPGGIWLTVTDEGPGLPLDMRVRLFQRFASGAVRNGNGLGLAMVARAARVHQARILVDSEPGQGTSISLVLGAQEFES</sequence>
<comment type="catalytic activity">
    <reaction evidence="1">
        <text>ATP + protein L-histidine = ADP + protein N-phospho-L-histidine.</text>
        <dbReference type="EC" id="2.7.13.3"/>
    </reaction>
</comment>